<organism evidence="2 3">
    <name type="scientific">Haloplanus rubicundus</name>
    <dbReference type="NCBI Taxonomy" id="1547898"/>
    <lineage>
        <taxon>Archaea</taxon>
        <taxon>Methanobacteriati</taxon>
        <taxon>Methanobacteriota</taxon>
        <taxon>Stenosarchaea group</taxon>
        <taxon>Halobacteria</taxon>
        <taxon>Halobacteriales</taxon>
        <taxon>Haloferacaceae</taxon>
        <taxon>Haloplanus</taxon>
    </lineage>
</organism>
<evidence type="ECO:0000313" key="3">
    <source>
        <dbReference type="Proteomes" id="UP000252985"/>
    </source>
</evidence>
<gene>
    <name evidence="2" type="ORF">DU484_12190</name>
</gene>
<dbReference type="Proteomes" id="UP000252985">
    <property type="component" value="Chromosome"/>
</dbReference>
<evidence type="ECO:0000256" key="1">
    <source>
        <dbReference type="SAM" id="Phobius"/>
    </source>
</evidence>
<dbReference type="RefSeq" id="WP_114606035.1">
    <property type="nucleotide sequence ID" value="NZ_CP031148.1"/>
</dbReference>
<name>A0A345EEC0_9EURY</name>
<dbReference type="EMBL" id="CP031148">
    <property type="protein sequence ID" value="AXG10542.1"/>
    <property type="molecule type" value="Genomic_DNA"/>
</dbReference>
<sequence length="279" mass="29712">MTVNPSARSEGETVDWKLDVDDSSLLLGLAYVFPSILGGVIVLAFGLLLWLVSEAVWAGDLGRAIGLIVVAVLALLSRRYLPALLETGLETPFFERFSRRGLLVGSLLGALTLLGSAQVHPSAPFAVFVASWIPLVLTAAFPTSGHADLAAKTLVVDETEVPLQEVRTFRTISVGTFAVCWLSYTRGSPTAPRIVVLPSDYVDAVATLIDAVPESSNDERPTIDRAERIVAGLFGLGMVAIGPLLWLVLPPGDGKTIALYAGAMFGLFGVLLLWYAYTA</sequence>
<keyword evidence="1" id="KW-0812">Transmembrane</keyword>
<dbReference type="AlphaFoldDB" id="A0A345EEC0"/>
<protein>
    <submittedName>
        <fullName evidence="2">Uncharacterized protein</fullName>
    </submittedName>
</protein>
<proteinExistence type="predicted"/>
<feature type="transmembrane region" description="Helical" evidence="1">
    <location>
        <begin position="229"/>
        <end position="251"/>
    </location>
</feature>
<reference evidence="2 3" key="1">
    <citation type="submission" date="2018-07" db="EMBL/GenBank/DDBJ databases">
        <title>Genome sequences of Haloplanus sp. CBA1112.</title>
        <authorList>
            <person name="Kim Y.B."/>
            <person name="Roh S.W."/>
        </authorList>
    </citation>
    <scope>NUCLEOTIDE SEQUENCE [LARGE SCALE GENOMIC DNA]</scope>
    <source>
        <strain evidence="2 3">CBA1112</strain>
    </source>
</reference>
<dbReference type="GeneID" id="37287750"/>
<feature type="transmembrane region" description="Helical" evidence="1">
    <location>
        <begin position="257"/>
        <end position="277"/>
    </location>
</feature>
<feature type="transmembrane region" description="Helical" evidence="1">
    <location>
        <begin position="64"/>
        <end position="81"/>
    </location>
</feature>
<evidence type="ECO:0000313" key="2">
    <source>
        <dbReference type="EMBL" id="AXG10542.1"/>
    </source>
</evidence>
<feature type="transmembrane region" description="Helical" evidence="1">
    <location>
        <begin position="25"/>
        <end position="52"/>
    </location>
</feature>
<feature type="transmembrane region" description="Helical" evidence="1">
    <location>
        <begin position="125"/>
        <end position="143"/>
    </location>
</feature>
<keyword evidence="1" id="KW-1133">Transmembrane helix</keyword>
<keyword evidence="1" id="KW-0472">Membrane</keyword>
<dbReference type="KEGG" id="haq:DU484_12190"/>
<accession>A0A345EEC0</accession>
<feature type="transmembrane region" description="Helical" evidence="1">
    <location>
        <begin position="102"/>
        <end position="119"/>
    </location>
</feature>